<protein>
    <recommendedName>
        <fullName evidence="3">Histidine kinase/HSP90-like ATPase domain-containing protein</fullName>
    </recommendedName>
</protein>
<dbReference type="Gene3D" id="3.30.565.10">
    <property type="entry name" value="Histidine kinase-like ATPase, C-terminal domain"/>
    <property type="match status" value="1"/>
</dbReference>
<keyword evidence="2" id="KW-0902">Two-component regulatory system</keyword>
<dbReference type="Pfam" id="PF02518">
    <property type="entry name" value="HATPase_c"/>
    <property type="match status" value="1"/>
</dbReference>
<dbReference type="InterPro" id="IPR003594">
    <property type="entry name" value="HATPase_dom"/>
</dbReference>
<evidence type="ECO:0000313" key="5">
    <source>
        <dbReference type="Proteomes" id="UP000076925"/>
    </source>
</evidence>
<reference evidence="4 5" key="1">
    <citation type="journal article" date="2013" name="Genome Biol. Evol.">
        <title>Genomes of Stigonematalean cyanobacteria (subsection V) and the evolution of oxygenic photosynthesis from prokaryotes to plastids.</title>
        <authorList>
            <person name="Dagan T."/>
            <person name="Roettger M."/>
            <person name="Stucken K."/>
            <person name="Landan G."/>
            <person name="Koch R."/>
            <person name="Major P."/>
            <person name="Gould S.B."/>
            <person name="Goremykin V.V."/>
            <person name="Rippka R."/>
            <person name="Tandeau de Marsac N."/>
            <person name="Gugger M."/>
            <person name="Lockhart P.J."/>
            <person name="Allen J.F."/>
            <person name="Brune I."/>
            <person name="Maus I."/>
            <person name="Puhler A."/>
            <person name="Martin W.F."/>
        </authorList>
    </citation>
    <scope>NUCLEOTIDE SEQUENCE [LARGE SCALE GENOMIC DNA]</scope>
    <source>
        <strain evidence="4 5">PCC 7110</strain>
    </source>
</reference>
<comment type="caution">
    <text evidence="4">The sequence shown here is derived from an EMBL/GenBank/DDBJ whole genome shotgun (WGS) entry which is preliminary data.</text>
</comment>
<evidence type="ECO:0000256" key="2">
    <source>
        <dbReference type="ARBA" id="ARBA00023012"/>
    </source>
</evidence>
<keyword evidence="1" id="KW-0597">Phosphoprotein</keyword>
<dbReference type="PANTHER" id="PTHR43547">
    <property type="entry name" value="TWO-COMPONENT HISTIDINE KINASE"/>
    <property type="match status" value="1"/>
</dbReference>
<organism evidence="4 5">
    <name type="scientific">Scytonema hofmannii PCC 7110</name>
    <dbReference type="NCBI Taxonomy" id="128403"/>
    <lineage>
        <taxon>Bacteria</taxon>
        <taxon>Bacillati</taxon>
        <taxon>Cyanobacteriota</taxon>
        <taxon>Cyanophyceae</taxon>
        <taxon>Nostocales</taxon>
        <taxon>Scytonemataceae</taxon>
        <taxon>Scytonema</taxon>
    </lineage>
</organism>
<dbReference type="RefSeq" id="WP_066613227.1">
    <property type="nucleotide sequence ID" value="NZ_KQ976354.1"/>
</dbReference>
<accession>A0A139WVD4</accession>
<feature type="domain" description="Histidine kinase/HSP90-like ATPase" evidence="3">
    <location>
        <begin position="13"/>
        <end position="88"/>
    </location>
</feature>
<dbReference type="InterPro" id="IPR036890">
    <property type="entry name" value="HATPase_C_sf"/>
</dbReference>
<proteinExistence type="predicted"/>
<evidence type="ECO:0000259" key="3">
    <source>
        <dbReference type="Pfam" id="PF02518"/>
    </source>
</evidence>
<name>A0A139WVD4_9CYAN</name>
<dbReference type="Proteomes" id="UP000076925">
    <property type="component" value="Unassembled WGS sequence"/>
</dbReference>
<sequence>MFESIFDWSLLGLNLKLQDTGISIKLAFLPYVFDYFGQGDGSITTTTFGGMRLELAIVCHIIEMLGETIKAESLGEVQEATFTVTLPRYADSNFNKSGGGVYARRTGFARYPSACRG</sequence>
<evidence type="ECO:0000256" key="1">
    <source>
        <dbReference type="ARBA" id="ARBA00022553"/>
    </source>
</evidence>
<dbReference type="EMBL" id="ANNX02000047">
    <property type="protein sequence ID" value="KYC36400.1"/>
    <property type="molecule type" value="Genomic_DNA"/>
</dbReference>
<dbReference type="SUPFAM" id="SSF55874">
    <property type="entry name" value="ATPase domain of HSP90 chaperone/DNA topoisomerase II/histidine kinase"/>
    <property type="match status" value="1"/>
</dbReference>
<evidence type="ECO:0000313" key="4">
    <source>
        <dbReference type="EMBL" id="KYC36400.1"/>
    </source>
</evidence>
<dbReference type="STRING" id="128403.WA1_42595"/>
<dbReference type="AlphaFoldDB" id="A0A139WVD4"/>
<gene>
    <name evidence="4" type="ORF">WA1_42595</name>
</gene>
<dbReference type="GO" id="GO:0000155">
    <property type="term" value="F:phosphorelay sensor kinase activity"/>
    <property type="evidence" value="ECO:0007669"/>
    <property type="project" value="TreeGrafter"/>
</dbReference>
<keyword evidence="5" id="KW-1185">Reference proteome</keyword>
<dbReference type="PANTHER" id="PTHR43547:SF2">
    <property type="entry name" value="HYBRID SIGNAL TRANSDUCTION HISTIDINE KINASE C"/>
    <property type="match status" value="1"/>
</dbReference>